<dbReference type="InterPro" id="IPR038404">
    <property type="entry name" value="TRAP_DctP_sf"/>
</dbReference>
<dbReference type="InterPro" id="IPR004682">
    <property type="entry name" value="TRAP_DctP"/>
</dbReference>
<dbReference type="NCBIfam" id="TIGR00787">
    <property type="entry name" value="dctP"/>
    <property type="match status" value="1"/>
</dbReference>
<evidence type="ECO:0000256" key="3">
    <source>
        <dbReference type="ARBA" id="ARBA00022729"/>
    </source>
</evidence>
<proteinExistence type="inferred from homology"/>
<accession>W1N7G2</accession>
<keyword evidence="2" id="KW-0813">Transport</keyword>
<dbReference type="RefSeq" id="WP_021818835.1">
    <property type="nucleotide sequence ID" value="NZ_AVBC01000025.1"/>
</dbReference>
<organism evidence="4 5">
    <name type="scientific">Halomonas huangheensis</name>
    <dbReference type="NCBI Taxonomy" id="1178482"/>
    <lineage>
        <taxon>Bacteria</taxon>
        <taxon>Pseudomonadati</taxon>
        <taxon>Pseudomonadota</taxon>
        <taxon>Gammaproteobacteria</taxon>
        <taxon>Oceanospirillales</taxon>
        <taxon>Halomonadaceae</taxon>
        <taxon>Halomonas</taxon>
    </lineage>
</organism>
<evidence type="ECO:0000313" key="5">
    <source>
        <dbReference type="Proteomes" id="UP000019113"/>
    </source>
</evidence>
<sequence>MRPIANMTSRVTSGTSERRCGSLSRTALSGVVALTMLSISMQASADTWKMALGDAAGGTQYELGTTFASLVEEKTGGEVTVDLFPNGQLGSEQDTINNASMGLLDLSVLAINNITPFSPTVGVMTLPYVIRSPEDARTLTHGEIGQEMVDNTVRDAGVRILAWAYSGCRRLTNSAHPVASPEDLEGLVIRVPKNEIMIAAYQAWGVNPNPLAWSETFTALQQGVVDGQDNPYITIDAMKFHEVQNYVTDSCYVFSMEPLIISESKFQSLSPEQQEAVLAAGEEATEHSYEYLLAQEGEIKQRLVDEYGMEITEPANDESEWIKQATSIWPDFYDSIGGKEKLDAALSALGRDPAP</sequence>
<dbReference type="PIRSF" id="PIRSF006470">
    <property type="entry name" value="DctB"/>
    <property type="match status" value="1"/>
</dbReference>
<dbReference type="NCBIfam" id="NF037995">
    <property type="entry name" value="TRAP_S1"/>
    <property type="match status" value="1"/>
</dbReference>
<comment type="similarity">
    <text evidence="1">Belongs to the bacterial solute-binding protein 7 family.</text>
</comment>
<keyword evidence="3" id="KW-0732">Signal</keyword>
<evidence type="ECO:0008006" key="6">
    <source>
        <dbReference type="Google" id="ProtNLM"/>
    </source>
</evidence>
<protein>
    <recommendedName>
        <fullName evidence="6">C4-dicarboxylate ABC transporter substrate-binding protein</fullName>
    </recommendedName>
</protein>
<dbReference type="GO" id="GO:0030288">
    <property type="term" value="C:outer membrane-bounded periplasmic space"/>
    <property type="evidence" value="ECO:0007669"/>
    <property type="project" value="InterPro"/>
</dbReference>
<dbReference type="InterPro" id="IPR018389">
    <property type="entry name" value="DctP_fam"/>
</dbReference>
<dbReference type="PANTHER" id="PTHR33376">
    <property type="match status" value="1"/>
</dbReference>
<dbReference type="PANTHER" id="PTHR33376:SF7">
    <property type="entry name" value="C4-DICARBOXYLATE-BINDING PROTEIN DCTB"/>
    <property type="match status" value="1"/>
</dbReference>
<gene>
    <name evidence="4" type="ORF">BJB45_13600</name>
</gene>
<dbReference type="STRING" id="1178482.AR456_13555"/>
<dbReference type="Proteomes" id="UP000019113">
    <property type="component" value="Unassembled WGS sequence"/>
</dbReference>
<comment type="caution">
    <text evidence="4">The sequence shown here is derived from an EMBL/GenBank/DDBJ whole genome shotgun (WGS) entry which is preliminary data.</text>
</comment>
<name>W1N7G2_9GAMM</name>
<dbReference type="Gene3D" id="3.40.190.170">
    <property type="entry name" value="Bacterial extracellular solute-binding protein, family 7"/>
    <property type="match status" value="1"/>
</dbReference>
<dbReference type="Pfam" id="PF03480">
    <property type="entry name" value="DctP"/>
    <property type="match status" value="1"/>
</dbReference>
<evidence type="ECO:0000256" key="1">
    <source>
        <dbReference type="ARBA" id="ARBA00009023"/>
    </source>
</evidence>
<evidence type="ECO:0000256" key="2">
    <source>
        <dbReference type="ARBA" id="ARBA00022448"/>
    </source>
</evidence>
<dbReference type="AlphaFoldDB" id="W1N7G2"/>
<dbReference type="eggNOG" id="COG1638">
    <property type="taxonomic scope" value="Bacteria"/>
</dbReference>
<dbReference type="PATRIC" id="fig|1178482.3.peg.1879"/>
<evidence type="ECO:0000313" key="4">
    <source>
        <dbReference type="EMBL" id="ERL51449.1"/>
    </source>
</evidence>
<reference evidence="4 5" key="1">
    <citation type="submission" date="2013-08" db="EMBL/GenBank/DDBJ databases">
        <title>draft genome of Halomonas huanghegensis, strain BJGMM-B45T.</title>
        <authorList>
            <person name="Miao C."/>
            <person name="Wan Y."/>
            <person name="Jin W."/>
        </authorList>
    </citation>
    <scope>NUCLEOTIDE SEQUENCE [LARGE SCALE GENOMIC DNA]</scope>
    <source>
        <strain evidence="4 5">BJGMM-B45</strain>
    </source>
</reference>
<dbReference type="CDD" id="cd13603">
    <property type="entry name" value="PBP2_TRAP_Siap_TeaA_like"/>
    <property type="match status" value="1"/>
</dbReference>
<dbReference type="EMBL" id="AVBC01000025">
    <property type="protein sequence ID" value="ERL51449.1"/>
    <property type="molecule type" value="Genomic_DNA"/>
</dbReference>
<keyword evidence="5" id="KW-1185">Reference proteome</keyword>
<dbReference type="GO" id="GO:0055085">
    <property type="term" value="P:transmembrane transport"/>
    <property type="evidence" value="ECO:0007669"/>
    <property type="project" value="InterPro"/>
</dbReference>